<organism evidence="1">
    <name type="scientific">uncultured Caudovirales phage</name>
    <dbReference type="NCBI Taxonomy" id="2100421"/>
    <lineage>
        <taxon>Viruses</taxon>
        <taxon>Duplodnaviria</taxon>
        <taxon>Heunggongvirae</taxon>
        <taxon>Uroviricota</taxon>
        <taxon>Caudoviricetes</taxon>
        <taxon>Peduoviridae</taxon>
        <taxon>Maltschvirus</taxon>
        <taxon>Maltschvirus maltsch</taxon>
    </lineage>
</organism>
<sequence>MFESLEIRRAANGFILVVNTEEDAQEFVYDTERKLVRVVKQYLGERVSRDETSE</sequence>
<gene>
    <name evidence="1" type="ORF">UFOVP190_167</name>
</gene>
<protein>
    <submittedName>
        <fullName evidence="1">Uncharacterized protein</fullName>
    </submittedName>
</protein>
<dbReference type="EMBL" id="LR798243">
    <property type="protein sequence ID" value="CAB5214565.1"/>
    <property type="molecule type" value="Genomic_DNA"/>
</dbReference>
<proteinExistence type="predicted"/>
<evidence type="ECO:0000313" key="1">
    <source>
        <dbReference type="EMBL" id="CAB5214565.1"/>
    </source>
</evidence>
<name>A0A6J7WHJ2_9CAUD</name>
<accession>A0A6J7WHJ2</accession>
<reference evidence="1" key="1">
    <citation type="submission" date="2020-05" db="EMBL/GenBank/DDBJ databases">
        <authorList>
            <person name="Chiriac C."/>
            <person name="Salcher M."/>
            <person name="Ghai R."/>
            <person name="Kavagutti S V."/>
        </authorList>
    </citation>
    <scope>NUCLEOTIDE SEQUENCE</scope>
</reference>